<keyword evidence="2" id="KW-1185">Reference proteome</keyword>
<evidence type="ECO:0000313" key="2">
    <source>
        <dbReference type="Proteomes" id="UP000566819"/>
    </source>
</evidence>
<evidence type="ECO:0000313" key="1">
    <source>
        <dbReference type="EMBL" id="KAF4635530.1"/>
    </source>
</evidence>
<proteinExistence type="predicted"/>
<accession>A0A8H4RUZ5</accession>
<dbReference type="Proteomes" id="UP000566819">
    <property type="component" value="Unassembled WGS sequence"/>
</dbReference>
<name>A0A8H4RUZ5_9HELO</name>
<protein>
    <submittedName>
        <fullName evidence="1">Uncharacterized protein</fullName>
    </submittedName>
</protein>
<dbReference type="AlphaFoldDB" id="A0A8H4RUZ5"/>
<dbReference type="EMBL" id="JAAMPI010000114">
    <property type="protein sequence ID" value="KAF4635530.1"/>
    <property type="molecule type" value="Genomic_DNA"/>
</dbReference>
<gene>
    <name evidence="1" type="ORF">G7Y89_g2563</name>
</gene>
<comment type="caution">
    <text evidence="1">The sequence shown here is derived from an EMBL/GenBank/DDBJ whole genome shotgun (WGS) entry which is preliminary data.</text>
</comment>
<sequence length="257" mass="27697">MTGFSSLNSGAKLTFVKHYSSQFWRQSTTLACELGNEVKAYLSVSPNSRLTFTYSYALNLQHNGVGPINEPSDTYRQFSLKSSSLQPGTSYLVLLHELCNDSAAYGEPAYPPAAAVGSGLDDSEVLGMPTSHPITVTVLTATGVEILISECTPNRSISNILAASVLRPASHLISSPNLAFFSEAEYYPALLSPIAPYPQPLPIEAEGMADDDLKPQRALPPARHGTVVNASQNQHLIPIILQQLPCRIHGDLEICSE</sequence>
<organism evidence="1 2">
    <name type="scientific">Cudoniella acicularis</name>
    <dbReference type="NCBI Taxonomy" id="354080"/>
    <lineage>
        <taxon>Eukaryota</taxon>
        <taxon>Fungi</taxon>
        <taxon>Dikarya</taxon>
        <taxon>Ascomycota</taxon>
        <taxon>Pezizomycotina</taxon>
        <taxon>Leotiomycetes</taxon>
        <taxon>Helotiales</taxon>
        <taxon>Tricladiaceae</taxon>
        <taxon>Cudoniella</taxon>
    </lineage>
</organism>
<reference evidence="1 2" key="1">
    <citation type="submission" date="2020-03" db="EMBL/GenBank/DDBJ databases">
        <title>Draft Genome Sequence of Cudoniella acicularis.</title>
        <authorList>
            <person name="Buettner E."/>
            <person name="Kellner H."/>
        </authorList>
    </citation>
    <scope>NUCLEOTIDE SEQUENCE [LARGE SCALE GENOMIC DNA]</scope>
    <source>
        <strain evidence="1 2">DSM 108380</strain>
    </source>
</reference>